<evidence type="ECO:0000256" key="9">
    <source>
        <dbReference type="ARBA" id="ARBA00023186"/>
    </source>
</evidence>
<evidence type="ECO:0000256" key="7">
    <source>
        <dbReference type="ARBA" id="ARBA00022764"/>
    </source>
</evidence>
<evidence type="ECO:0000256" key="2">
    <source>
        <dbReference type="ARBA" id="ARBA00007615"/>
    </source>
</evidence>
<reference evidence="11 12" key="1">
    <citation type="submission" date="2023-04" db="EMBL/GenBank/DDBJ databases">
        <title>Marinobulbifer ophiurae gen. nov., sp. Nov., isolate from tissue of brittle star Ophioplocus japonicus.</title>
        <authorList>
            <person name="Kawano K."/>
            <person name="Sawayama S."/>
            <person name="Nakagawa S."/>
        </authorList>
    </citation>
    <scope>NUCLEOTIDE SEQUENCE [LARGE SCALE GENOMIC DNA]</scope>
    <source>
        <strain evidence="11 12">NKW57</strain>
    </source>
</reference>
<sequence length="205" mass="22651" precursor="true">MSYSSRVIAILALLLPFSLPVVAKDAVSELSALLGPLASLEGSFRQQIFDESGEELQSSNGKFHVQRPGRIRWESNEPFPQLLVTNNSTIWLYDPDLEQVTVRKTDRGLHETPALLLGGNPAEIASAFHVGKAGKRFQLSPKKSGSPFRFLEIEFDKKGLPKNMSVRDSMGQTTKIRFSRVKANPSLNAGLFQFTPPPGTDIIKE</sequence>
<evidence type="ECO:0000256" key="1">
    <source>
        <dbReference type="ARBA" id="ARBA00004418"/>
    </source>
</evidence>
<keyword evidence="11" id="KW-0449">Lipoprotein</keyword>
<dbReference type="Proteomes" id="UP001224392">
    <property type="component" value="Unassembled WGS sequence"/>
</dbReference>
<comment type="similarity">
    <text evidence="2 10">Belongs to the LolA family.</text>
</comment>
<dbReference type="InterPro" id="IPR004564">
    <property type="entry name" value="OM_lipoprot_carrier_LolA-like"/>
</dbReference>
<keyword evidence="7 10" id="KW-0574">Periplasm</keyword>
<keyword evidence="6 10" id="KW-0732">Signal</keyword>
<protein>
    <recommendedName>
        <fullName evidence="4 10">Outer-membrane lipoprotein carrier protein</fullName>
    </recommendedName>
</protein>
<keyword evidence="12" id="KW-1185">Reference proteome</keyword>
<comment type="caution">
    <text evidence="11">The sequence shown here is derived from an EMBL/GenBank/DDBJ whole genome shotgun (WGS) entry which is preliminary data.</text>
</comment>
<gene>
    <name evidence="10 11" type="primary">lolA</name>
    <name evidence="11" type="ORF">MNKW57_25400</name>
</gene>
<dbReference type="HAMAP" id="MF_00240">
    <property type="entry name" value="LolA"/>
    <property type="match status" value="1"/>
</dbReference>
<dbReference type="EMBL" id="BSYJ01000005">
    <property type="protein sequence ID" value="GMG88219.1"/>
    <property type="molecule type" value="Genomic_DNA"/>
</dbReference>
<evidence type="ECO:0000313" key="12">
    <source>
        <dbReference type="Proteomes" id="UP001224392"/>
    </source>
</evidence>
<comment type="subunit">
    <text evidence="3 10">Monomer.</text>
</comment>
<evidence type="ECO:0000256" key="8">
    <source>
        <dbReference type="ARBA" id="ARBA00022927"/>
    </source>
</evidence>
<proteinExistence type="inferred from homology"/>
<evidence type="ECO:0000256" key="4">
    <source>
        <dbReference type="ARBA" id="ARBA00014035"/>
    </source>
</evidence>
<comment type="function">
    <text evidence="10">Participates in the translocation of lipoproteins from the inner membrane to the outer membrane. Only forms a complex with a lipoprotein if the residue after the N-terminal Cys is not an aspartate (The Asp acts as a targeting signal to indicate that the lipoprotein should stay in the inner membrane).</text>
</comment>
<dbReference type="SUPFAM" id="SSF89392">
    <property type="entry name" value="Prokaryotic lipoproteins and lipoprotein localization factors"/>
    <property type="match status" value="1"/>
</dbReference>
<feature type="signal peptide" evidence="10">
    <location>
        <begin position="1"/>
        <end position="23"/>
    </location>
</feature>
<dbReference type="NCBIfam" id="TIGR00547">
    <property type="entry name" value="lolA"/>
    <property type="match status" value="1"/>
</dbReference>
<dbReference type="Pfam" id="PF03548">
    <property type="entry name" value="LolA"/>
    <property type="match status" value="1"/>
</dbReference>
<evidence type="ECO:0000256" key="3">
    <source>
        <dbReference type="ARBA" id="ARBA00011245"/>
    </source>
</evidence>
<comment type="subcellular location">
    <subcellularLocation>
        <location evidence="1 10">Periplasm</location>
    </subcellularLocation>
</comment>
<keyword evidence="9 10" id="KW-0143">Chaperone</keyword>
<dbReference type="RefSeq" id="WP_285764828.1">
    <property type="nucleotide sequence ID" value="NZ_BSYJ01000005.1"/>
</dbReference>
<dbReference type="PANTHER" id="PTHR35869:SF1">
    <property type="entry name" value="OUTER-MEMBRANE LIPOPROTEIN CARRIER PROTEIN"/>
    <property type="match status" value="1"/>
</dbReference>
<dbReference type="InterPro" id="IPR018323">
    <property type="entry name" value="OM_lipoprot_carrier_LolA_Pbac"/>
</dbReference>
<dbReference type="Gene3D" id="2.50.20.10">
    <property type="entry name" value="Lipoprotein localisation LolA/LolB/LppX"/>
    <property type="match status" value="1"/>
</dbReference>
<evidence type="ECO:0000256" key="6">
    <source>
        <dbReference type="ARBA" id="ARBA00022729"/>
    </source>
</evidence>
<dbReference type="CDD" id="cd16325">
    <property type="entry name" value="LolA"/>
    <property type="match status" value="1"/>
</dbReference>
<evidence type="ECO:0000256" key="5">
    <source>
        <dbReference type="ARBA" id="ARBA00022448"/>
    </source>
</evidence>
<keyword evidence="8 10" id="KW-0653">Protein transport</keyword>
<evidence type="ECO:0000256" key="10">
    <source>
        <dbReference type="HAMAP-Rule" id="MF_00240"/>
    </source>
</evidence>
<dbReference type="PANTHER" id="PTHR35869">
    <property type="entry name" value="OUTER-MEMBRANE LIPOPROTEIN CARRIER PROTEIN"/>
    <property type="match status" value="1"/>
</dbReference>
<evidence type="ECO:0000313" key="11">
    <source>
        <dbReference type="EMBL" id="GMG88219.1"/>
    </source>
</evidence>
<organism evidence="11 12">
    <name type="scientific">Biformimicrobium ophioploci</name>
    <dbReference type="NCBI Taxonomy" id="3036711"/>
    <lineage>
        <taxon>Bacteria</taxon>
        <taxon>Pseudomonadati</taxon>
        <taxon>Pseudomonadota</taxon>
        <taxon>Gammaproteobacteria</taxon>
        <taxon>Cellvibrionales</taxon>
        <taxon>Microbulbiferaceae</taxon>
        <taxon>Biformimicrobium</taxon>
    </lineage>
</organism>
<accession>A0ABQ6M1Q9</accession>
<dbReference type="InterPro" id="IPR029046">
    <property type="entry name" value="LolA/LolB/LppX"/>
</dbReference>
<name>A0ABQ6M1Q9_9GAMM</name>
<feature type="chain" id="PRO_5044905491" description="Outer-membrane lipoprotein carrier protein" evidence="10">
    <location>
        <begin position="24"/>
        <end position="205"/>
    </location>
</feature>
<keyword evidence="5 10" id="KW-0813">Transport</keyword>